<evidence type="ECO:0000313" key="3">
    <source>
        <dbReference type="EMBL" id="SET11847.1"/>
    </source>
</evidence>
<reference evidence="3 4" key="1">
    <citation type="submission" date="2016-10" db="EMBL/GenBank/DDBJ databases">
        <authorList>
            <person name="de Groot N.N."/>
        </authorList>
    </citation>
    <scope>NUCLEOTIDE SEQUENCE [LARGE SCALE GENOMIC DNA]</scope>
    <source>
        <strain evidence="3 4">CGMCC 4.5598</strain>
    </source>
</reference>
<evidence type="ECO:0000256" key="1">
    <source>
        <dbReference type="SAM" id="MobiDB-lite"/>
    </source>
</evidence>
<dbReference type="Pfam" id="PF13672">
    <property type="entry name" value="PP2C_2"/>
    <property type="match status" value="1"/>
</dbReference>
<dbReference type="RefSeq" id="WP_177240491.1">
    <property type="nucleotide sequence ID" value="NZ_FOHX01000002.1"/>
</dbReference>
<accession>A0A1I0BXF9</accession>
<feature type="region of interest" description="Disordered" evidence="1">
    <location>
        <begin position="1"/>
        <end position="37"/>
    </location>
</feature>
<dbReference type="InterPro" id="IPR001932">
    <property type="entry name" value="PPM-type_phosphatase-like_dom"/>
</dbReference>
<feature type="domain" description="PPM-type phosphatase" evidence="2">
    <location>
        <begin position="66"/>
        <end position="256"/>
    </location>
</feature>
<keyword evidence="4" id="KW-1185">Reference proteome</keyword>
<name>A0A1I0BXF9_9ACTN</name>
<protein>
    <submittedName>
        <fullName evidence="3">Protein phosphatase 2C</fullName>
    </submittedName>
</protein>
<dbReference type="Proteomes" id="UP000199361">
    <property type="component" value="Unassembled WGS sequence"/>
</dbReference>
<dbReference type="AlphaFoldDB" id="A0A1I0BXF9"/>
<evidence type="ECO:0000259" key="2">
    <source>
        <dbReference type="Pfam" id="PF13672"/>
    </source>
</evidence>
<sequence length="294" mass="30320">MTLGTPGSGHPGPPAVVDDDSGAPSVGRLSPGFHTRLDGTNGLRVPSVVADAGQLGPYWIAAAALTGLAHLHRGRTGQDAYAFHLDEDTGAAAVAVADGLGSRPRTSQIGAYTLVQAICEQLPALPVPAAVAAANERLLDLRDPRLGGGDEPLSSVTCFARLPADPLTEPVVVGRVGDCAAFSLADDGFAPIFERGGGALNEAVAALPSRDPAHGLETAPLAPGGARALILASDGLAEDVHGSPAVRAWLASRWRLPCHTAWMLNSLRYRRQGSQDDRTALVVWIPPFPEPAGD</sequence>
<dbReference type="Gene3D" id="3.60.40.10">
    <property type="entry name" value="PPM-type phosphatase domain"/>
    <property type="match status" value="1"/>
</dbReference>
<feature type="compositionally biased region" description="Gly residues" evidence="1">
    <location>
        <begin position="1"/>
        <end position="10"/>
    </location>
</feature>
<gene>
    <name evidence="3" type="ORF">SAMN05421811_102103</name>
</gene>
<dbReference type="InterPro" id="IPR036457">
    <property type="entry name" value="PPM-type-like_dom_sf"/>
</dbReference>
<proteinExistence type="predicted"/>
<organism evidence="3 4">
    <name type="scientific">Nonomuraea wenchangensis</name>
    <dbReference type="NCBI Taxonomy" id="568860"/>
    <lineage>
        <taxon>Bacteria</taxon>
        <taxon>Bacillati</taxon>
        <taxon>Actinomycetota</taxon>
        <taxon>Actinomycetes</taxon>
        <taxon>Streptosporangiales</taxon>
        <taxon>Streptosporangiaceae</taxon>
        <taxon>Nonomuraea</taxon>
    </lineage>
</organism>
<dbReference type="EMBL" id="FOHX01000002">
    <property type="protein sequence ID" value="SET11847.1"/>
    <property type="molecule type" value="Genomic_DNA"/>
</dbReference>
<dbReference type="SUPFAM" id="SSF81606">
    <property type="entry name" value="PP2C-like"/>
    <property type="match status" value="1"/>
</dbReference>
<dbReference type="STRING" id="568860.SAMN05421811_102103"/>
<evidence type="ECO:0000313" key="4">
    <source>
        <dbReference type="Proteomes" id="UP000199361"/>
    </source>
</evidence>